<evidence type="ECO:0000313" key="16">
    <source>
        <dbReference type="Proteomes" id="UP000276133"/>
    </source>
</evidence>
<dbReference type="PANTHER" id="PTHR12924:SF0">
    <property type="entry name" value="TRANSLOCON-ASSOCIATED PROTEIN SUBUNIT ALPHA"/>
    <property type="match status" value="1"/>
</dbReference>
<evidence type="ECO:0000256" key="14">
    <source>
        <dbReference type="SAM" id="SignalP"/>
    </source>
</evidence>
<evidence type="ECO:0000256" key="7">
    <source>
        <dbReference type="ARBA" id="ARBA00022989"/>
    </source>
</evidence>
<evidence type="ECO:0000256" key="12">
    <source>
        <dbReference type="SAM" id="MobiDB-lite"/>
    </source>
</evidence>
<evidence type="ECO:0000256" key="2">
    <source>
        <dbReference type="ARBA" id="ARBA00006776"/>
    </source>
</evidence>
<dbReference type="AlphaFoldDB" id="A0A3M7PLX5"/>
<comment type="subcellular location">
    <subcellularLocation>
        <location evidence="1">Endoplasmic reticulum membrane</location>
        <topology evidence="1">Single-pass type I membrane protein</topology>
    </subcellularLocation>
</comment>
<evidence type="ECO:0000313" key="15">
    <source>
        <dbReference type="EMBL" id="RMZ99973.1"/>
    </source>
</evidence>
<dbReference type="PANTHER" id="PTHR12924">
    <property type="entry name" value="TRANSLOCON-ASSOCIATED PROTEIN, ALPHA SUBUNIT"/>
    <property type="match status" value="1"/>
</dbReference>
<feature type="compositionally biased region" description="Basic residues" evidence="12">
    <location>
        <begin position="263"/>
        <end position="275"/>
    </location>
</feature>
<feature type="region of interest" description="Disordered" evidence="12">
    <location>
        <begin position="35"/>
        <end position="64"/>
    </location>
</feature>
<keyword evidence="6" id="KW-0256">Endoplasmic reticulum</keyword>
<comment type="subunit">
    <text evidence="10">Heterotetramer of TRAP-alpha, TRAP-beta, TRAP-delta and TRAP-gamma. Interacts with palmitoylated calnexin (CALX), the interaction is required for efficient folding of glycosylated proteins.</text>
</comment>
<keyword evidence="8 13" id="KW-0472">Membrane</keyword>
<feature type="region of interest" description="Disordered" evidence="12">
    <location>
        <begin position="223"/>
        <end position="275"/>
    </location>
</feature>
<evidence type="ECO:0000256" key="10">
    <source>
        <dbReference type="ARBA" id="ARBA00025854"/>
    </source>
</evidence>
<reference evidence="15 16" key="1">
    <citation type="journal article" date="2018" name="Sci. Rep.">
        <title>Genomic signatures of local adaptation to the degree of environmental predictability in rotifers.</title>
        <authorList>
            <person name="Franch-Gras L."/>
            <person name="Hahn C."/>
            <person name="Garcia-Roger E.M."/>
            <person name="Carmona M.J."/>
            <person name="Serra M."/>
            <person name="Gomez A."/>
        </authorList>
    </citation>
    <scope>NUCLEOTIDE SEQUENCE [LARGE SCALE GENOMIC DNA]</scope>
    <source>
        <strain evidence="15">HYR1</strain>
    </source>
</reference>
<accession>A0A3M7PLX5</accession>
<evidence type="ECO:0000256" key="11">
    <source>
        <dbReference type="ARBA" id="ARBA00031071"/>
    </source>
</evidence>
<evidence type="ECO:0000256" key="9">
    <source>
        <dbReference type="ARBA" id="ARBA00025620"/>
    </source>
</evidence>
<keyword evidence="16" id="KW-1185">Reference proteome</keyword>
<dbReference type="GO" id="GO:0005789">
    <property type="term" value="C:endoplasmic reticulum membrane"/>
    <property type="evidence" value="ECO:0007669"/>
    <property type="project" value="UniProtKB-SubCell"/>
</dbReference>
<dbReference type="STRING" id="10195.A0A3M7PLX5"/>
<name>A0A3M7PLX5_BRAPC</name>
<dbReference type="Proteomes" id="UP000276133">
    <property type="component" value="Unassembled WGS sequence"/>
</dbReference>
<keyword evidence="5 14" id="KW-0732">Signal</keyword>
<evidence type="ECO:0000256" key="3">
    <source>
        <dbReference type="ARBA" id="ARBA00020280"/>
    </source>
</evidence>
<feature type="compositionally biased region" description="Acidic residues" evidence="12">
    <location>
        <begin position="35"/>
        <end position="62"/>
    </location>
</feature>
<dbReference type="InterPro" id="IPR005595">
    <property type="entry name" value="TRAP_alpha"/>
</dbReference>
<proteinExistence type="inferred from homology"/>
<organism evidence="15 16">
    <name type="scientific">Brachionus plicatilis</name>
    <name type="common">Marine rotifer</name>
    <name type="synonym">Brachionus muelleri</name>
    <dbReference type="NCBI Taxonomy" id="10195"/>
    <lineage>
        <taxon>Eukaryota</taxon>
        <taxon>Metazoa</taxon>
        <taxon>Spiralia</taxon>
        <taxon>Gnathifera</taxon>
        <taxon>Rotifera</taxon>
        <taxon>Eurotatoria</taxon>
        <taxon>Monogononta</taxon>
        <taxon>Pseudotrocha</taxon>
        <taxon>Ploima</taxon>
        <taxon>Brachionidae</taxon>
        <taxon>Brachionus</taxon>
    </lineage>
</organism>
<evidence type="ECO:0000256" key="8">
    <source>
        <dbReference type="ARBA" id="ARBA00023136"/>
    </source>
</evidence>
<gene>
    <name evidence="15" type="ORF">BpHYR1_038942</name>
</gene>
<sequence length="275" mass="30693">MKIFSLTFLLIASFSFTLLFAPVIVRAEDAVEDDAEEDAVINEEAENPSVAESEEETGEDLDLSSPDVKTNFLFVEPAEGTDLPAGRLVKLLIGFHNNATSAFLVEGIDASFRYPQDFSYHIQNFSSFRYNKVVDGDREATFEYMFTPSETFSARQFGLTVNLRYKNGEGREFVNTVFNETVSITEPDEGFDGETFFLYVFLAAILALLGLLGKQMLSSVTKKGRSSKPKSYAAQATSSNEVDMDWIPKHHVETQSNSPKTSPRQRGRQAPKSKE</sequence>
<dbReference type="OrthoDB" id="1926781at2759"/>
<keyword evidence="4 13" id="KW-0812">Transmembrane</keyword>
<feature type="chain" id="PRO_5018108200" description="Translocon-associated protein subunit alpha" evidence="14">
    <location>
        <begin position="28"/>
        <end position="275"/>
    </location>
</feature>
<keyword evidence="7 13" id="KW-1133">Transmembrane helix</keyword>
<evidence type="ECO:0000256" key="5">
    <source>
        <dbReference type="ARBA" id="ARBA00022729"/>
    </source>
</evidence>
<comment type="function">
    <text evidence="9">TRAP proteins are part of a complex whose function is to bind calcium to the ER membrane and thereby regulate the retention of ER resident proteins. May be involved in the recycling of the translocation apparatus after completion of the translocation process or may function as a membrane-bound chaperone facilitating folding of translocated proteins.</text>
</comment>
<comment type="similarity">
    <text evidence="2">Belongs to the TRAP-alpha family.</text>
</comment>
<dbReference type="EMBL" id="REGN01009978">
    <property type="protein sequence ID" value="RMZ99973.1"/>
    <property type="molecule type" value="Genomic_DNA"/>
</dbReference>
<protein>
    <recommendedName>
        <fullName evidence="3">Translocon-associated protein subunit alpha</fullName>
    </recommendedName>
    <alternativeName>
        <fullName evidence="11">Signal sequence receptor subunit alpha</fullName>
    </alternativeName>
</protein>
<evidence type="ECO:0000256" key="13">
    <source>
        <dbReference type="SAM" id="Phobius"/>
    </source>
</evidence>
<feature type="signal peptide" evidence="14">
    <location>
        <begin position="1"/>
        <end position="27"/>
    </location>
</feature>
<feature type="transmembrane region" description="Helical" evidence="13">
    <location>
        <begin position="196"/>
        <end position="213"/>
    </location>
</feature>
<evidence type="ECO:0000256" key="1">
    <source>
        <dbReference type="ARBA" id="ARBA00004115"/>
    </source>
</evidence>
<evidence type="ECO:0000256" key="4">
    <source>
        <dbReference type="ARBA" id="ARBA00022692"/>
    </source>
</evidence>
<dbReference type="Pfam" id="PF03896">
    <property type="entry name" value="TRAP_alpha"/>
    <property type="match status" value="1"/>
</dbReference>
<evidence type="ECO:0000256" key="6">
    <source>
        <dbReference type="ARBA" id="ARBA00022824"/>
    </source>
</evidence>
<comment type="caution">
    <text evidence="15">The sequence shown here is derived from an EMBL/GenBank/DDBJ whole genome shotgun (WGS) entry which is preliminary data.</text>
</comment>